<dbReference type="PANTHER" id="PTHR34958">
    <property type="entry name" value="CONDITIONAL LOSS-OF-GROWTH 1"/>
    <property type="match status" value="1"/>
</dbReference>
<sequence>MQVDEQLRGSRRTLLSYSPLQSPAGSKLYGATGTSQRHARPPPLSKKPPEPLRRAVADFLSASPSHAHGSAPSAYSSDAARILRDYIADPLTTDMAYNALLEHALAERDRSPAVVSRCIAILKRYLLRYVPKVQTLRQIDNFCENSLVECETLSCQRVSLWSKSFGHSSGTSSVLSNSFSSLKPNSNFASASLIKSINYVRSLVARHLPKVSFQPMALSGGSTVPRQSLPSLSSLLSRSFTSQLSPLVVNSSPERKGISSPSASTVSLIDIVDGVDNSKYIISDLLKWRWNGDREQQSSPLIRESDGVMWPQDTRTHGLLEVGAAALIVGDMEVKTKDQPWKYSGSQDLPDIEQLLQPSATTTATNFASAHMHLKVITASKRLKAGPHTIWASVPESTFRPRARPLFQYRHYSEQQPLRLNSSEISEVIAEVCSTISSTIVNLTTVRSQLTDRSGQPSTDVAVSVLIKLVIDMYMMDSRTAAPLTLFMLEDMLSSPKVACRTRAFDVMLNLGIHAHLLEPISSDDTPSIEEDEALRESSSTNTDRSLRLGNINSEPTMQQKTSSAIDNFESWLLVILFENLGFLVQMEEREEIVWASALSCLFYFICDRGKILRNRLEGLDIRVVKTLLEISRENSWAEVVHCKLICLLTNMCYQVNDVTGKAVSETSTFLVEQVDLLGGIDFICLEYSQANSKEERRNLFLVLFDCVLHQINETCQINGTAAYLHDEIQPVASMLTLADAPEAFYIAVKHGVEGIGEIMQRSISFALSRSPNCERQNMLLERITRKIDASISTYTRLDHEFLYMIQLTKSYKSLSNTDGLGDADVCAKAKLSWATLHSLLHSERPAYRQNAYIWLVELLLTEISEDGQGSIWLNIKRLQQHIADAGNLDLSCSSIPLPVCMLCGLLKSKHNYIKWGFLYVLEKLLVRCKLLLDESELHYAGHEDSVSHDSSGNRLNKANAIIDIMSCALFLLVQFMETDHISILKMCDMLFSQLCRRLHSTNKMPRDLKRLGRLSGSVKKNFSNDPENIQLGQGEKNNVLRDELQGSGSTSVGNSLPTLTSETASMAAMLLRGHAIVPMQLVARVPPSLFYWPLMQLAGAVTDDIALGVAVGSKGMGNLPGATSDIRAALLLLLICKCTADPTAFSEVEGEEFFRSLLDDPDSRVAYYSSAFLLKRMMTKEPEKYQRLLQSLIYKAQQNNNEKLLENPYLQMRGILQLSNDLGARL</sequence>
<dbReference type="PANTHER" id="PTHR34958:SF1">
    <property type="entry name" value="ARMADILLO-LIKE HELICAL DOMAIN-CONTAINING PROTEIN"/>
    <property type="match status" value="1"/>
</dbReference>
<evidence type="ECO:0000313" key="3">
    <source>
        <dbReference type="RefSeq" id="XP_039136049.1"/>
    </source>
</evidence>
<evidence type="ECO:0000313" key="4">
    <source>
        <dbReference type="RefSeq" id="XP_039136050.1"/>
    </source>
</evidence>
<accession>A0AB40CB90</accession>
<feature type="region of interest" description="Disordered" evidence="1">
    <location>
        <begin position="1"/>
        <end position="50"/>
    </location>
</feature>
<evidence type="ECO:0000256" key="1">
    <source>
        <dbReference type="SAM" id="MobiDB-lite"/>
    </source>
</evidence>
<feature type="region of interest" description="Disordered" evidence="1">
    <location>
        <begin position="524"/>
        <end position="551"/>
    </location>
</feature>
<dbReference type="GeneID" id="120273491"/>
<dbReference type="Proteomes" id="UP001515500">
    <property type="component" value="Chromosome 12"/>
</dbReference>
<protein>
    <submittedName>
        <fullName evidence="3 4">Uncharacterized protein LOC120273491 isoform X1</fullName>
    </submittedName>
</protein>
<keyword evidence="2" id="KW-1185">Reference proteome</keyword>
<dbReference type="RefSeq" id="XP_039136049.1">
    <property type="nucleotide sequence ID" value="XM_039280115.1"/>
</dbReference>
<name>A0AB40CB90_DIOCR</name>
<gene>
    <name evidence="3 4 5" type="primary">LOC120273491</name>
</gene>
<proteinExistence type="predicted"/>
<organism evidence="2 5">
    <name type="scientific">Dioscorea cayennensis subsp. rotundata</name>
    <name type="common">White Guinea yam</name>
    <name type="synonym">Dioscorea rotundata</name>
    <dbReference type="NCBI Taxonomy" id="55577"/>
    <lineage>
        <taxon>Eukaryota</taxon>
        <taxon>Viridiplantae</taxon>
        <taxon>Streptophyta</taxon>
        <taxon>Embryophyta</taxon>
        <taxon>Tracheophyta</taxon>
        <taxon>Spermatophyta</taxon>
        <taxon>Magnoliopsida</taxon>
        <taxon>Liliopsida</taxon>
        <taxon>Dioscoreales</taxon>
        <taxon>Dioscoreaceae</taxon>
        <taxon>Dioscorea</taxon>
    </lineage>
</organism>
<reference evidence="3 4" key="1">
    <citation type="submission" date="2025-04" db="UniProtKB">
        <authorList>
            <consortium name="RefSeq"/>
        </authorList>
    </citation>
    <scope>IDENTIFICATION</scope>
</reference>
<dbReference type="RefSeq" id="XP_039136050.1">
    <property type="nucleotide sequence ID" value="XM_039280116.1"/>
</dbReference>
<evidence type="ECO:0000313" key="5">
    <source>
        <dbReference type="RefSeq" id="XP_039136051.1"/>
    </source>
</evidence>
<evidence type="ECO:0000313" key="2">
    <source>
        <dbReference type="Proteomes" id="UP001515500"/>
    </source>
</evidence>
<dbReference type="RefSeq" id="XP_039136051.1">
    <property type="nucleotide sequence ID" value="XM_039280117.1"/>
</dbReference>
<dbReference type="AlphaFoldDB" id="A0AB40CB90"/>
<feature type="compositionally biased region" description="Polar residues" evidence="1">
    <location>
        <begin position="13"/>
        <end position="24"/>
    </location>
</feature>